<dbReference type="InterPro" id="IPR008972">
    <property type="entry name" value="Cupredoxin"/>
</dbReference>
<dbReference type="OrthoDB" id="228131at2"/>
<dbReference type="RefSeq" id="WP_146582171.1">
    <property type="nucleotide sequence ID" value="NZ_SJPM01000022.1"/>
</dbReference>
<proteinExistence type="predicted"/>
<dbReference type="SUPFAM" id="SSF52266">
    <property type="entry name" value="SGNH hydrolase"/>
    <property type="match status" value="1"/>
</dbReference>
<evidence type="ECO:0000256" key="6">
    <source>
        <dbReference type="ARBA" id="ARBA00023008"/>
    </source>
</evidence>
<dbReference type="Gene3D" id="2.120.10.30">
    <property type="entry name" value="TolB, C-terminal domain"/>
    <property type="match status" value="1"/>
</dbReference>
<keyword evidence="2 7" id="KW-0349">Heme</keyword>
<dbReference type="InterPro" id="IPR036909">
    <property type="entry name" value="Cyt_c-like_dom_sf"/>
</dbReference>
<dbReference type="InterPro" id="IPR028871">
    <property type="entry name" value="BlueCu_1_BS"/>
</dbReference>
<name>A0A5C5ZLK4_9BACT</name>
<evidence type="ECO:0000256" key="1">
    <source>
        <dbReference type="ARBA" id="ARBA00022448"/>
    </source>
</evidence>
<dbReference type="InterPro" id="IPR016024">
    <property type="entry name" value="ARM-type_fold"/>
</dbReference>
<dbReference type="SUPFAM" id="SSF46626">
    <property type="entry name" value="Cytochrome c"/>
    <property type="match status" value="1"/>
</dbReference>
<evidence type="ECO:0000313" key="10">
    <source>
        <dbReference type="EMBL" id="TWT88055.1"/>
    </source>
</evidence>
<dbReference type="Gene3D" id="2.60.40.420">
    <property type="entry name" value="Cupredoxins - blue copper proteins"/>
    <property type="match status" value="1"/>
</dbReference>
<evidence type="ECO:0000259" key="9">
    <source>
        <dbReference type="PROSITE" id="PS51007"/>
    </source>
</evidence>
<dbReference type="GO" id="GO:0016788">
    <property type="term" value="F:hydrolase activity, acting on ester bonds"/>
    <property type="evidence" value="ECO:0007669"/>
    <property type="project" value="UniProtKB-ARBA"/>
</dbReference>
<evidence type="ECO:0000256" key="7">
    <source>
        <dbReference type="PROSITE-ProRule" id="PRU00433"/>
    </source>
</evidence>
<accession>A0A5C5ZLK4</accession>
<keyword evidence="4" id="KW-0249">Electron transport</keyword>
<dbReference type="Pfam" id="PF23500">
    <property type="entry name" value="DUF7133"/>
    <property type="match status" value="1"/>
</dbReference>
<dbReference type="PROSITE" id="PS51007">
    <property type="entry name" value="CYTC"/>
    <property type="match status" value="1"/>
</dbReference>
<dbReference type="SUPFAM" id="SSF50952">
    <property type="entry name" value="Soluble quinoprotein glucose dehydrogenase"/>
    <property type="match status" value="1"/>
</dbReference>
<dbReference type="Pfam" id="PF00127">
    <property type="entry name" value="Copper-bind"/>
    <property type="match status" value="1"/>
</dbReference>
<dbReference type="GO" id="GO:0005507">
    <property type="term" value="F:copper ion binding"/>
    <property type="evidence" value="ECO:0007669"/>
    <property type="project" value="InterPro"/>
</dbReference>
<dbReference type="GO" id="GO:0009055">
    <property type="term" value="F:electron transfer activity"/>
    <property type="evidence" value="ECO:0007669"/>
    <property type="project" value="InterPro"/>
</dbReference>
<dbReference type="InterPro" id="IPR013427">
    <property type="entry name" value="Haem-bd_dom_put"/>
</dbReference>
<dbReference type="CDD" id="cd04233">
    <property type="entry name" value="Auracyanin"/>
    <property type="match status" value="1"/>
</dbReference>
<keyword evidence="3 7" id="KW-0479">Metal-binding</keyword>
<dbReference type="CDD" id="cd01834">
    <property type="entry name" value="SGNH_hydrolase_like_2"/>
    <property type="match status" value="1"/>
</dbReference>
<feature type="domain" description="Cytochrome c" evidence="9">
    <location>
        <begin position="1437"/>
        <end position="1576"/>
    </location>
</feature>
<dbReference type="InterPro" id="IPR036514">
    <property type="entry name" value="SGNH_hydro_sf"/>
</dbReference>
<dbReference type="PANTHER" id="PTHR33546">
    <property type="entry name" value="LARGE, MULTIFUNCTIONAL SECRETED PROTEIN-RELATED"/>
    <property type="match status" value="1"/>
</dbReference>
<dbReference type="PROSITE" id="PS00196">
    <property type="entry name" value="COPPER_BLUE"/>
    <property type="match status" value="1"/>
</dbReference>
<dbReference type="EMBL" id="SJPM01000022">
    <property type="protein sequence ID" value="TWT88055.1"/>
    <property type="molecule type" value="Genomic_DNA"/>
</dbReference>
<reference evidence="10 11" key="1">
    <citation type="submission" date="2019-02" db="EMBL/GenBank/DDBJ databases">
        <title>Deep-cultivation of Planctomycetes and their phenomic and genomic characterization uncovers novel biology.</title>
        <authorList>
            <person name="Wiegand S."/>
            <person name="Jogler M."/>
            <person name="Boedeker C."/>
            <person name="Pinto D."/>
            <person name="Vollmers J."/>
            <person name="Rivas-Marin E."/>
            <person name="Kohn T."/>
            <person name="Peeters S.H."/>
            <person name="Heuer A."/>
            <person name="Rast P."/>
            <person name="Oberbeckmann S."/>
            <person name="Bunk B."/>
            <person name="Jeske O."/>
            <person name="Meyerdierks A."/>
            <person name="Storesund J.E."/>
            <person name="Kallscheuer N."/>
            <person name="Luecker S."/>
            <person name="Lage O.M."/>
            <person name="Pohl T."/>
            <person name="Merkel B.J."/>
            <person name="Hornburger P."/>
            <person name="Mueller R.-W."/>
            <person name="Bruemmer F."/>
            <person name="Labrenz M."/>
            <person name="Spormann A.M."/>
            <person name="Op Den Camp H."/>
            <person name="Overmann J."/>
            <person name="Amann R."/>
            <person name="Jetten M.S.M."/>
            <person name="Mascher T."/>
            <person name="Medema M.H."/>
            <person name="Devos D.P."/>
            <person name="Kaster A.-K."/>
            <person name="Ovreas L."/>
            <person name="Rohde M."/>
            <person name="Galperin M.Y."/>
            <person name="Jogler C."/>
        </authorList>
    </citation>
    <scope>NUCLEOTIDE SEQUENCE [LARGE SCALE GENOMIC DNA]</scope>
    <source>
        <strain evidence="10 11">Pla100</strain>
    </source>
</reference>
<dbReference type="InterPro" id="IPR009056">
    <property type="entry name" value="Cyt_c-like_dom"/>
</dbReference>
<evidence type="ECO:0000256" key="8">
    <source>
        <dbReference type="SAM" id="MobiDB-lite"/>
    </source>
</evidence>
<keyword evidence="11" id="KW-1185">Reference proteome</keyword>
<comment type="caution">
    <text evidence="10">The sequence shown here is derived from an EMBL/GenBank/DDBJ whole genome shotgun (WGS) entry which is preliminary data.</text>
</comment>
<sequence>MTFLTKQLCLATTLAISLVMFPWPLSAEPLHFQKGDHIALVGNELGERMQHQNQWETLLHQTHADKNLVVRNLCVPGDEPEVRLRSLNFGTPDDHLTHVQADVVLFFFGFNESFRLKDDVDHALVLKDFQKELTTVVNHTYAQAFNSEATPPRIALISPIAFEDTGNPHLPDAKRRNQALEAITRAMAEVAESTGATFADVFHPTLELFEKTEAQLTLQGAHLNDRGYVAFAPILLQALTGQDHSETTIDAKLKAEVDDKSFHFFNRYRTVNGYSIYGKRGEAGSDGTYRNREVMNRELEILDEMSANRDARIWAVAAGKDVADEVDDSNTLPFITPKTNVGGDNDPNAKNGKLGSLDYLPSNEQVKTFDLADGYQIQLVASEEQFPQLANPVALNFDAKGRLWVSTMPSYPHWKPKTPMDDQVLIFEDDNGDYLADRCITFARGLHQPTGFELGNGGAYIGNQHNVVFMKDTDGDDVADTRTDLLCGFDTADSHHGLAAFDWGPGGQLYLQEGTFKFSQIESPYGLTRLIEGGVWRFHPKTHQFGVHVNFSFANPWGFAFDYFDQDFIGDASPGYGYWAPPISGRLDYPLKHPGGSQHRRVASEQGYDDAHVTYDTFYQKRIRPLAGCALMSSSHFPDEMQGDFLVTNVIGERAILVHDVKEQDSGFVGTEVPMLVNGGDGNFRPVDIEIAPDGSLYVVDWHNALIGHLQHNLRDPNRDQSHGRIWRISHKTRPVVDAPVIADMPTAKLVQHLVSDFCAANQRHAYRVRRELWNRDSDAVLQAVQASVLADRANASPHDQLEALWMHQAHDVIDESLLKNVLLSDDHRIRAAGQRVLSYWMNRPQWQLSADETLALLRKGTSDTHPRVRLESLRGITFAVGESWALNIETDLIRSALSVLQRPVDKYLLYTLNEAMRRFEQVIENRNRFLPDPDQLASHHGGARSNRDDESITLVSEPSKVAGPTDHGSLLRTMPLFLEMPGYIVRYQIDRLKTAELLATSRNSQDAKYIPLHAAILARGDVSSGDRQAALDALIALQDSDPAAVLIDVTEKLDWKNPSRSAANAQAAQGLSKLLLNLPVSNLKSQKERLTKIATESSSPLASTAMAALISSGDADVAWSMANKSEANLKNWLVGVGQLPQKDDRIAQRPRVVEQIRSDNTDIVAAAITALATIPSDWAQTARLISGRIGNGKLRDTAVQALLKTPKTAFDEATGRQIAGTLVGVAEKTAKAKRTSDEFIDAMQLVDKVLPTLPQAEARDFRDRLREVTVRLIRIRTVEEEMRYDVAYFAAEAGRTIQVVLENHDLMPHNLVFTQPGALKSVATAALEAGPRGINGGKPYVPASDEVLHATGLVGVDGKAVLTFEAPTVPGEYPYVCTFPQHWYRMYGVMVVVDDLEAWNADPKIPADPIGNNRSFVSAWQSSDFADDLTQDLRGRSPEIGKKIFKEATCASCHQIAGEGGQIGPALDSVMTKWKGNPRELLREILHPSDRIDDKYAMYIVLTLDGETFSGLLVDQDDEVVQLLANAEAKEPTVIEKDEIDEMIKTKTSIMPKALIDQYTQDEIFELLSYLQSVGNSPVP</sequence>
<organism evidence="10 11">
    <name type="scientific">Neorhodopirellula pilleata</name>
    <dbReference type="NCBI Taxonomy" id="2714738"/>
    <lineage>
        <taxon>Bacteria</taxon>
        <taxon>Pseudomonadati</taxon>
        <taxon>Planctomycetota</taxon>
        <taxon>Planctomycetia</taxon>
        <taxon>Pirellulales</taxon>
        <taxon>Pirellulaceae</taxon>
        <taxon>Neorhodopirellula</taxon>
    </lineage>
</organism>
<evidence type="ECO:0000256" key="3">
    <source>
        <dbReference type="ARBA" id="ARBA00022723"/>
    </source>
</evidence>
<evidence type="ECO:0000256" key="5">
    <source>
        <dbReference type="ARBA" id="ARBA00023004"/>
    </source>
</evidence>
<dbReference type="InterPro" id="IPR011042">
    <property type="entry name" value="6-blade_b-propeller_TolB-like"/>
</dbReference>
<gene>
    <name evidence="10" type="ORF">Pla100_57860</name>
</gene>
<protein>
    <submittedName>
        <fullName evidence="10">Auracyanin-A</fullName>
    </submittedName>
</protein>
<dbReference type="InterPro" id="IPR055557">
    <property type="entry name" value="DUF7133"/>
</dbReference>
<dbReference type="Gene3D" id="3.40.50.1110">
    <property type="entry name" value="SGNH hydrolase"/>
    <property type="match status" value="1"/>
</dbReference>
<dbReference type="InterPro" id="IPR000923">
    <property type="entry name" value="BlueCu_1"/>
</dbReference>
<evidence type="ECO:0000256" key="4">
    <source>
        <dbReference type="ARBA" id="ARBA00022982"/>
    </source>
</evidence>
<dbReference type="SUPFAM" id="SSF49503">
    <property type="entry name" value="Cupredoxins"/>
    <property type="match status" value="1"/>
</dbReference>
<feature type="region of interest" description="Disordered" evidence="8">
    <location>
        <begin position="932"/>
        <end position="953"/>
    </location>
</feature>
<dbReference type="NCBIfam" id="TIGR02603">
    <property type="entry name" value="CxxCH_TIGR02603"/>
    <property type="match status" value="1"/>
</dbReference>
<dbReference type="GO" id="GO:0020037">
    <property type="term" value="F:heme binding"/>
    <property type="evidence" value="ECO:0007669"/>
    <property type="project" value="InterPro"/>
</dbReference>
<dbReference type="Pfam" id="PF13472">
    <property type="entry name" value="Lipase_GDSL_2"/>
    <property type="match status" value="1"/>
</dbReference>
<dbReference type="SUPFAM" id="SSF48371">
    <property type="entry name" value="ARM repeat"/>
    <property type="match status" value="1"/>
</dbReference>
<dbReference type="FunFam" id="2.120.10.30:FF:000110">
    <property type="entry name" value="Probable cytochrome c"/>
    <property type="match status" value="1"/>
</dbReference>
<keyword evidence="6" id="KW-0186">Copper</keyword>
<dbReference type="Gene3D" id="1.10.760.10">
    <property type="entry name" value="Cytochrome c-like domain"/>
    <property type="match status" value="1"/>
</dbReference>
<evidence type="ECO:0000256" key="2">
    <source>
        <dbReference type="ARBA" id="ARBA00022617"/>
    </source>
</evidence>
<evidence type="ECO:0000313" key="11">
    <source>
        <dbReference type="Proteomes" id="UP000316213"/>
    </source>
</evidence>
<dbReference type="NCBIfam" id="TIGR02604">
    <property type="entry name" value="Piru_Ver_Nterm"/>
    <property type="match status" value="1"/>
</dbReference>
<keyword evidence="1" id="KW-0813">Transport</keyword>
<dbReference type="PANTHER" id="PTHR33546:SF1">
    <property type="entry name" value="LARGE, MULTIFUNCTIONAL SECRETED PROTEIN"/>
    <property type="match status" value="1"/>
</dbReference>
<dbReference type="Pfam" id="PF00034">
    <property type="entry name" value="Cytochrom_C"/>
    <property type="match status" value="1"/>
</dbReference>
<dbReference type="InterPro" id="IPR013428">
    <property type="entry name" value="Membrane-bound_put_N"/>
</dbReference>
<dbReference type="Proteomes" id="UP000316213">
    <property type="component" value="Unassembled WGS sequence"/>
</dbReference>
<dbReference type="InterPro" id="IPR011041">
    <property type="entry name" value="Quinoprot_gluc/sorb_DH_b-prop"/>
</dbReference>
<keyword evidence="5 7" id="KW-0408">Iron</keyword>
<dbReference type="InterPro" id="IPR013830">
    <property type="entry name" value="SGNH_hydro"/>
</dbReference>